<dbReference type="AlphaFoldDB" id="G0MSG8"/>
<gene>
    <name evidence="1" type="ORF">CAEBREN_22928</name>
</gene>
<evidence type="ECO:0000313" key="1">
    <source>
        <dbReference type="EMBL" id="EGT43061.1"/>
    </source>
</evidence>
<name>G0MSG8_CAEBE</name>
<dbReference type="OrthoDB" id="10431774at2759"/>
<keyword evidence="2" id="KW-1185">Reference proteome</keyword>
<evidence type="ECO:0000313" key="2">
    <source>
        <dbReference type="Proteomes" id="UP000008068"/>
    </source>
</evidence>
<dbReference type="InParanoid" id="G0MSG8"/>
<dbReference type="Pfam" id="PF20721">
    <property type="entry name" value="C19orf12"/>
    <property type="match status" value="1"/>
</dbReference>
<organism evidence="2">
    <name type="scientific">Caenorhabditis brenneri</name>
    <name type="common">Nematode worm</name>
    <dbReference type="NCBI Taxonomy" id="135651"/>
    <lineage>
        <taxon>Eukaryota</taxon>
        <taxon>Metazoa</taxon>
        <taxon>Ecdysozoa</taxon>
        <taxon>Nematoda</taxon>
        <taxon>Chromadorea</taxon>
        <taxon>Rhabditida</taxon>
        <taxon>Rhabditina</taxon>
        <taxon>Rhabditomorpha</taxon>
        <taxon>Rhabditoidea</taxon>
        <taxon>Rhabditidae</taxon>
        <taxon>Peloderinae</taxon>
        <taxon>Caenorhabditis</taxon>
    </lineage>
</organism>
<proteinExistence type="predicted"/>
<reference evidence="2" key="1">
    <citation type="submission" date="2011-07" db="EMBL/GenBank/DDBJ databases">
        <authorList>
            <consortium name="Caenorhabditis brenneri Sequencing and Analysis Consortium"/>
            <person name="Wilson R.K."/>
        </authorList>
    </citation>
    <scope>NUCLEOTIDE SEQUENCE [LARGE SCALE GENOMIC DNA]</scope>
    <source>
        <strain evidence="2">PB2801</strain>
    </source>
</reference>
<sequence>MNTTNDNMADAVQYLSLAVNHIKSNKTVSRTAKGIAKQAGFAVGGSVVGGIILGPPGAALGTVIGAGIGLAVSDDYDIKDAVGANPIEKFYTWYSEPKNAEVVNTLIVAAVGFAYATNGKKAVSS</sequence>
<dbReference type="HOGENOM" id="CLU_1994613_0_0_1"/>
<dbReference type="InterPro" id="IPR033369">
    <property type="entry name" value="C19orf12"/>
</dbReference>
<dbReference type="OMA" id="YEKPANQ"/>
<accession>G0MSG8</accession>
<dbReference type="eggNOG" id="ENOG502TJ3Z">
    <property type="taxonomic scope" value="Eukaryota"/>
</dbReference>
<dbReference type="Proteomes" id="UP000008068">
    <property type="component" value="Unassembled WGS sequence"/>
</dbReference>
<dbReference type="EMBL" id="GL379810">
    <property type="protein sequence ID" value="EGT43061.1"/>
    <property type="molecule type" value="Genomic_DNA"/>
</dbReference>
<protein>
    <submittedName>
        <fullName evidence="1">Uncharacterized protein</fullName>
    </submittedName>
</protein>